<evidence type="ECO:0000256" key="1">
    <source>
        <dbReference type="ARBA" id="ARBA00022737"/>
    </source>
</evidence>
<protein>
    <submittedName>
        <fullName evidence="4">Pentatricopeptide repeat-containing protein</fullName>
    </submittedName>
</protein>
<dbReference type="GO" id="GO:0003723">
    <property type="term" value="F:RNA binding"/>
    <property type="evidence" value="ECO:0007669"/>
    <property type="project" value="InterPro"/>
</dbReference>
<dbReference type="Gene3D" id="1.25.40.10">
    <property type="entry name" value="Tetratricopeptide repeat domain"/>
    <property type="match status" value="3"/>
</dbReference>
<dbReference type="InterPro" id="IPR046960">
    <property type="entry name" value="PPR_At4g14850-like_plant"/>
</dbReference>
<gene>
    <name evidence="4" type="primary">PCMP-E101_2</name>
    <name evidence="4" type="ORF">CK203_044104</name>
</gene>
<dbReference type="PANTHER" id="PTHR47926">
    <property type="entry name" value="PENTATRICOPEPTIDE REPEAT-CONTAINING PROTEIN"/>
    <property type="match status" value="1"/>
</dbReference>
<dbReference type="Proteomes" id="UP000288805">
    <property type="component" value="Unassembled WGS sequence"/>
</dbReference>
<reference evidence="4 5" key="1">
    <citation type="journal article" date="2018" name="PLoS Genet.">
        <title>Population sequencing reveals clonal diversity and ancestral inbreeding in the grapevine cultivar Chardonnay.</title>
        <authorList>
            <person name="Roach M.J."/>
            <person name="Johnson D.L."/>
            <person name="Bohlmann J."/>
            <person name="van Vuuren H.J."/>
            <person name="Jones S.J."/>
            <person name="Pretorius I.S."/>
            <person name="Schmidt S.A."/>
            <person name="Borneman A.R."/>
        </authorList>
    </citation>
    <scope>NUCLEOTIDE SEQUENCE [LARGE SCALE GENOMIC DNA]</scope>
    <source>
        <strain evidence="5">cv. Chardonnay</strain>
        <tissue evidence="4">Leaf</tissue>
    </source>
</reference>
<evidence type="ECO:0000313" key="5">
    <source>
        <dbReference type="Proteomes" id="UP000288805"/>
    </source>
</evidence>
<comment type="caution">
    <text evidence="4">The sequence shown here is derived from an EMBL/GenBank/DDBJ whole genome shotgun (WGS) entry which is preliminary data.</text>
</comment>
<dbReference type="InterPro" id="IPR011990">
    <property type="entry name" value="TPR-like_helical_dom_sf"/>
</dbReference>
<dbReference type="NCBIfam" id="TIGR00756">
    <property type="entry name" value="PPR"/>
    <property type="match status" value="4"/>
</dbReference>
<dbReference type="GO" id="GO:0009451">
    <property type="term" value="P:RNA modification"/>
    <property type="evidence" value="ECO:0007669"/>
    <property type="project" value="InterPro"/>
</dbReference>
<dbReference type="FunFam" id="1.25.40.10:FF:000334">
    <property type="entry name" value="Pentatricopeptide repeat-containing protein"/>
    <property type="match status" value="1"/>
</dbReference>
<feature type="repeat" description="PPR" evidence="3">
    <location>
        <begin position="341"/>
        <end position="375"/>
    </location>
</feature>
<proteinExistence type="inferred from homology"/>
<organism evidence="4 5">
    <name type="scientific">Vitis vinifera</name>
    <name type="common">Grape</name>
    <dbReference type="NCBI Taxonomy" id="29760"/>
    <lineage>
        <taxon>Eukaryota</taxon>
        <taxon>Viridiplantae</taxon>
        <taxon>Streptophyta</taxon>
        <taxon>Embryophyta</taxon>
        <taxon>Tracheophyta</taxon>
        <taxon>Spermatophyta</taxon>
        <taxon>Magnoliopsida</taxon>
        <taxon>eudicotyledons</taxon>
        <taxon>Gunneridae</taxon>
        <taxon>Pentapetalae</taxon>
        <taxon>rosids</taxon>
        <taxon>Vitales</taxon>
        <taxon>Vitaceae</taxon>
        <taxon>Viteae</taxon>
        <taxon>Vitis</taxon>
    </lineage>
</organism>
<dbReference type="Pfam" id="PF01535">
    <property type="entry name" value="PPR"/>
    <property type="match status" value="3"/>
</dbReference>
<accession>A0A438HLX6</accession>
<dbReference type="PROSITE" id="PS51375">
    <property type="entry name" value="PPR"/>
    <property type="match status" value="3"/>
</dbReference>
<evidence type="ECO:0000313" key="4">
    <source>
        <dbReference type="EMBL" id="RVW85490.1"/>
    </source>
</evidence>
<name>A0A438HLX6_VITVI</name>
<dbReference type="Pfam" id="PF13041">
    <property type="entry name" value="PPR_2"/>
    <property type="match status" value="2"/>
</dbReference>
<dbReference type="Pfam" id="PF20431">
    <property type="entry name" value="E_motif"/>
    <property type="match status" value="1"/>
</dbReference>
<evidence type="ECO:0000256" key="3">
    <source>
        <dbReference type="PROSITE-ProRule" id="PRU00708"/>
    </source>
</evidence>
<comment type="similarity">
    <text evidence="2">Belongs to the PPR family. PCMP-E subfamily.</text>
</comment>
<dbReference type="FunFam" id="1.25.40.10:FF:002597">
    <property type="entry name" value="Pentatricopeptide repeat-containing protein At3g26630, chloroplastic"/>
    <property type="match status" value="1"/>
</dbReference>
<feature type="repeat" description="PPR" evidence="3">
    <location>
        <begin position="177"/>
        <end position="207"/>
    </location>
</feature>
<keyword evidence="1" id="KW-0677">Repeat</keyword>
<dbReference type="AlphaFoldDB" id="A0A438HLX6"/>
<dbReference type="FunFam" id="1.25.40.10:FF:000793">
    <property type="entry name" value="Pentatricopeptide repeat-containing protein"/>
    <property type="match status" value="1"/>
</dbReference>
<dbReference type="InterPro" id="IPR046848">
    <property type="entry name" value="E_motif"/>
</dbReference>
<feature type="repeat" description="PPR" evidence="3">
    <location>
        <begin position="208"/>
        <end position="242"/>
    </location>
</feature>
<dbReference type="EMBL" id="QGNW01000203">
    <property type="protein sequence ID" value="RVW85490.1"/>
    <property type="molecule type" value="Genomic_DNA"/>
</dbReference>
<evidence type="ECO:0000256" key="2">
    <source>
        <dbReference type="ARBA" id="ARBA00061659"/>
    </source>
</evidence>
<dbReference type="PANTHER" id="PTHR47926:SF463">
    <property type="entry name" value="PENTATRICOPEPTIDE REPEAT-CONTAINING PROTEIN"/>
    <property type="match status" value="1"/>
</dbReference>
<dbReference type="InterPro" id="IPR002885">
    <property type="entry name" value="PPR_rpt"/>
</dbReference>
<sequence>MKMAARIIEQLHHPSLSQALTALTATSLLHQAHAHLIVSGLASHPFTVTRLLACAALSPSASDLPHAKTIFLHTHNPSPFMFNTIIMASSRTLDSVTFYVCMLHAGHFPDNFTFPFLIKSSSASPTSLLGHQLHAHVVKFGLDRDVFVVNNMIALYSSFRELRSARKVFDESYSLVDVVSWTTLITGFSNSGQIDEARKIFDLMPLKNTVSWNAMISGYAGSSRINEARKLFDEMPDRDAASWSAMVSGYSQLGMCNEALDLFMEMVTGDKMIPNEAALVSAVSACAQLRALEEGRWLHSYIKEKKLRINVTLGTVLLDMYGKCGSILDAAGVFNLMSERNVNSWNSMIAGLALNGCGKEALALFWKMQFVGPSPNAITFIALLTGCSHSGLITEGRWLFSMMTQVYGIKPQLKHYGCMVDLLGRAGLVKEALDFVEKMPMKPHPELWGALVGACRIHGQVELGEELGKRLIDLEPHHGGRYALLCNIFAAAQRWDDVAMVRDLEKGRKVIPKHGSIMTWTPVPGYCKVFLIDEDNGSPSSKMYNTYERRRRKKKFDTKHGVYEQSDFRIILVKLCMDPLMDDNHPNPIGWP</sequence>